<gene>
    <name evidence="2" type="ORF">MNV_1030028</name>
</gene>
<dbReference type="InterPro" id="IPR036388">
    <property type="entry name" value="WH-like_DNA-bd_sf"/>
</dbReference>
<dbReference type="RefSeq" id="WP_143311544.1">
    <property type="nucleotide sequence ID" value="NZ_FZMP01000006.1"/>
</dbReference>
<reference evidence="3" key="1">
    <citation type="submission" date="2017-06" db="EMBL/GenBank/DDBJ databases">
        <authorList>
            <person name="Cremers G."/>
        </authorList>
    </citation>
    <scope>NUCLEOTIDE SEQUENCE [LARGE SCALE GENOMIC DNA]</scope>
</reference>
<accession>A0A284VIB2</accession>
<dbReference type="InterPro" id="IPR036390">
    <property type="entry name" value="WH_DNA-bd_sf"/>
</dbReference>
<dbReference type="GO" id="GO:0003700">
    <property type="term" value="F:DNA-binding transcription factor activity"/>
    <property type="evidence" value="ECO:0007669"/>
    <property type="project" value="InterPro"/>
</dbReference>
<dbReference type="Proteomes" id="UP000218615">
    <property type="component" value="Unassembled WGS sequence"/>
</dbReference>
<proteinExistence type="predicted"/>
<dbReference type="InterPro" id="IPR000835">
    <property type="entry name" value="HTH_MarR-typ"/>
</dbReference>
<dbReference type="Gene3D" id="1.10.10.10">
    <property type="entry name" value="Winged helix-like DNA-binding domain superfamily/Winged helix DNA-binding domain"/>
    <property type="match status" value="1"/>
</dbReference>
<evidence type="ECO:0000259" key="1">
    <source>
        <dbReference type="Pfam" id="PF12802"/>
    </source>
</evidence>
<dbReference type="Pfam" id="PF12802">
    <property type="entry name" value="MarR_2"/>
    <property type="match status" value="1"/>
</dbReference>
<keyword evidence="3" id="KW-1185">Reference proteome</keyword>
<evidence type="ECO:0000313" key="3">
    <source>
        <dbReference type="Proteomes" id="UP000218615"/>
    </source>
</evidence>
<dbReference type="OrthoDB" id="55633at2157"/>
<evidence type="ECO:0000313" key="2">
    <source>
        <dbReference type="EMBL" id="SNQ59008.1"/>
    </source>
</evidence>
<dbReference type="PIRSF" id="PIRSF037373">
    <property type="entry name" value="UCP037373_trxn_reg"/>
    <property type="match status" value="1"/>
</dbReference>
<dbReference type="AlphaFoldDB" id="A0A284VIB2"/>
<sequence length="125" mass="14606">MKSLTIRQLDEKDEEIADALISLGMSRNVARILSYLKSSKEVKSVDLEREAGLRQPEVSLAVRELKGRGWISEREEKKPGKGRPYKVYLLKVGFDEIVDELERQQRKAVDEMRSKIEQLRKSRRY</sequence>
<organism evidence="2 3">
    <name type="scientific">Candidatus Methanoperedens nitratireducens</name>
    <dbReference type="NCBI Taxonomy" id="1392998"/>
    <lineage>
        <taxon>Archaea</taxon>
        <taxon>Methanobacteriati</taxon>
        <taxon>Methanobacteriota</taxon>
        <taxon>Stenosarchaea group</taxon>
        <taxon>Methanomicrobia</taxon>
        <taxon>Methanosarcinales</taxon>
        <taxon>ANME-2 cluster</taxon>
        <taxon>Candidatus Methanoperedentaceae</taxon>
        <taxon>Candidatus Methanoperedens</taxon>
    </lineage>
</organism>
<feature type="domain" description="HTH marR-type" evidence="1">
    <location>
        <begin position="23"/>
        <end position="78"/>
    </location>
</feature>
<protein>
    <recommendedName>
        <fullName evidence="1">HTH marR-type domain-containing protein</fullName>
    </recommendedName>
</protein>
<name>A0A284VIB2_9EURY</name>
<dbReference type="InterPro" id="IPR017185">
    <property type="entry name" value="UCP037373_trxn_reg"/>
</dbReference>
<dbReference type="SUPFAM" id="SSF46785">
    <property type="entry name" value="Winged helix' DNA-binding domain"/>
    <property type="match status" value="1"/>
</dbReference>
<dbReference type="EMBL" id="FZMP01000006">
    <property type="protein sequence ID" value="SNQ59008.1"/>
    <property type="molecule type" value="Genomic_DNA"/>
</dbReference>